<evidence type="ECO:0000256" key="2">
    <source>
        <dbReference type="ARBA" id="ARBA00023125"/>
    </source>
</evidence>
<keyword evidence="2 5" id="KW-0238">DNA-binding</keyword>
<keyword evidence="3" id="KW-0804">Transcription</keyword>
<protein>
    <submittedName>
        <fullName evidence="5">AraC-like DNA-binding protein</fullName>
    </submittedName>
</protein>
<dbReference type="SMART" id="SM00342">
    <property type="entry name" value="HTH_ARAC"/>
    <property type="match status" value="1"/>
</dbReference>
<evidence type="ECO:0000259" key="4">
    <source>
        <dbReference type="PROSITE" id="PS01124"/>
    </source>
</evidence>
<gene>
    <name evidence="5" type="ORF">HNR61_002719</name>
</gene>
<evidence type="ECO:0000313" key="5">
    <source>
        <dbReference type="EMBL" id="MBA8951088.1"/>
    </source>
</evidence>
<reference evidence="5 6" key="1">
    <citation type="submission" date="2020-08" db="EMBL/GenBank/DDBJ databases">
        <title>Genomic Encyclopedia of Type Strains, Phase IV (KMG-IV): sequencing the most valuable type-strain genomes for metagenomic binning, comparative biology and taxonomic classification.</title>
        <authorList>
            <person name="Goeker M."/>
        </authorList>
    </citation>
    <scope>NUCLEOTIDE SEQUENCE [LARGE SCALE GENOMIC DNA]</scope>
    <source>
        <strain evidence="5 6">DSM 44197</strain>
    </source>
</reference>
<dbReference type="InterPro" id="IPR009057">
    <property type="entry name" value="Homeodomain-like_sf"/>
</dbReference>
<name>A0A7W3QLK3_ACTNM</name>
<keyword evidence="1" id="KW-0805">Transcription regulation</keyword>
<dbReference type="PROSITE" id="PS01124">
    <property type="entry name" value="HTH_ARAC_FAMILY_2"/>
    <property type="match status" value="1"/>
</dbReference>
<feature type="domain" description="HTH araC/xylS-type" evidence="4">
    <location>
        <begin position="161"/>
        <end position="243"/>
    </location>
</feature>
<dbReference type="InterPro" id="IPR050204">
    <property type="entry name" value="AraC_XylS_family_regulators"/>
</dbReference>
<evidence type="ECO:0000256" key="1">
    <source>
        <dbReference type="ARBA" id="ARBA00023015"/>
    </source>
</evidence>
<evidence type="ECO:0000313" key="6">
    <source>
        <dbReference type="Proteomes" id="UP000572680"/>
    </source>
</evidence>
<dbReference type="EMBL" id="JACJIA010000003">
    <property type="protein sequence ID" value="MBA8951088.1"/>
    <property type="molecule type" value="Genomic_DNA"/>
</dbReference>
<comment type="caution">
    <text evidence="5">The sequence shown here is derived from an EMBL/GenBank/DDBJ whole genome shotgun (WGS) entry which is preliminary data.</text>
</comment>
<dbReference type="Gene3D" id="1.10.10.60">
    <property type="entry name" value="Homeodomain-like"/>
    <property type="match status" value="1"/>
</dbReference>
<sequence>MAAHSADEGARWSGAARLEPGVLSFTGLLGGTAAHAHAAVQVLAVTSGAVVLVDRDGQRRRATAAVIPAAVRHAVEVTGRAYGTTHYLDPAGRAAAAATARVRAAGDPHQVSSWVDAAPFPVAPDPSPGSRRAGLHPAVAALVNAASPPPAGPPPVDAVPSLTEAAAAVGLSATRLRHLFTEQLGLPYTAWRRWVRLQRAMAAVQRGATLTRAAHEAGFTDSAHLTRVCRAMFGITPTHALHATGWRAFPGPGPGRPPGART</sequence>
<evidence type="ECO:0000256" key="3">
    <source>
        <dbReference type="ARBA" id="ARBA00023163"/>
    </source>
</evidence>
<dbReference type="PANTHER" id="PTHR46796">
    <property type="entry name" value="HTH-TYPE TRANSCRIPTIONAL ACTIVATOR RHAS-RELATED"/>
    <property type="match status" value="1"/>
</dbReference>
<keyword evidence="6" id="KW-1185">Reference proteome</keyword>
<dbReference type="Pfam" id="PF12833">
    <property type="entry name" value="HTH_18"/>
    <property type="match status" value="1"/>
</dbReference>
<dbReference type="RefSeq" id="WP_182843472.1">
    <property type="nucleotide sequence ID" value="NZ_BAAALP010000009.1"/>
</dbReference>
<dbReference type="Proteomes" id="UP000572680">
    <property type="component" value="Unassembled WGS sequence"/>
</dbReference>
<accession>A0A7W3QLK3</accession>
<dbReference type="AlphaFoldDB" id="A0A7W3QLK3"/>
<dbReference type="InterPro" id="IPR018060">
    <property type="entry name" value="HTH_AraC"/>
</dbReference>
<dbReference type="GO" id="GO:0043565">
    <property type="term" value="F:sequence-specific DNA binding"/>
    <property type="evidence" value="ECO:0007669"/>
    <property type="project" value="InterPro"/>
</dbReference>
<dbReference type="SUPFAM" id="SSF46689">
    <property type="entry name" value="Homeodomain-like"/>
    <property type="match status" value="1"/>
</dbReference>
<organism evidence="5 6">
    <name type="scientific">Actinomadura namibiensis</name>
    <dbReference type="NCBI Taxonomy" id="182080"/>
    <lineage>
        <taxon>Bacteria</taxon>
        <taxon>Bacillati</taxon>
        <taxon>Actinomycetota</taxon>
        <taxon>Actinomycetes</taxon>
        <taxon>Streptosporangiales</taxon>
        <taxon>Thermomonosporaceae</taxon>
        <taxon>Actinomadura</taxon>
    </lineage>
</organism>
<proteinExistence type="predicted"/>
<dbReference type="GO" id="GO:0003700">
    <property type="term" value="F:DNA-binding transcription factor activity"/>
    <property type="evidence" value="ECO:0007669"/>
    <property type="project" value="InterPro"/>
</dbReference>